<proteinExistence type="predicted"/>
<comment type="caution">
    <text evidence="1">The sequence shown here is derived from an EMBL/GenBank/DDBJ whole genome shotgun (WGS) entry which is preliminary data.</text>
</comment>
<evidence type="ECO:0000313" key="1">
    <source>
        <dbReference type="EMBL" id="RBM05153.1"/>
    </source>
</evidence>
<organism evidence="1 2">
    <name type="scientific">Novacetimonas cocois</name>
    <dbReference type="NCBI Taxonomy" id="1747507"/>
    <lineage>
        <taxon>Bacteria</taxon>
        <taxon>Pseudomonadati</taxon>
        <taxon>Pseudomonadota</taxon>
        <taxon>Alphaproteobacteria</taxon>
        <taxon>Acetobacterales</taxon>
        <taxon>Acetobacteraceae</taxon>
        <taxon>Novacetimonas</taxon>
    </lineage>
</organism>
<accession>A0A365YQX3</accession>
<reference evidence="1 2" key="1">
    <citation type="submission" date="2018-05" db="EMBL/GenBank/DDBJ databases">
        <title>Komagataeibacter cocois sp. nov., for a novel cellulose- producing strain isolated from coconut milk.</title>
        <authorList>
            <person name="Liu L."/>
            <person name="Wang Y."/>
            <person name="Liu S."/>
            <person name="Bi J."/>
            <person name="Chen H."/>
            <person name="Deng J."/>
            <person name="Zhang C."/>
            <person name="Hu Q."/>
            <person name="Li C."/>
        </authorList>
    </citation>
    <scope>NUCLEOTIDE SEQUENCE [LARGE SCALE GENOMIC DNA]</scope>
    <source>
        <strain evidence="1 2">WE7</strain>
    </source>
</reference>
<dbReference type="EMBL" id="QEXL01000023">
    <property type="protein sequence ID" value="RBM05153.1"/>
    <property type="molecule type" value="Genomic_DNA"/>
</dbReference>
<sequence length="198" mass="21706">MPNIQEGEEMSFFDATPSVAICSREFMRDVRYALPDFTCIKMNQLDEAIASGLGFNSRAALLQALTSVERLVVTVQDDRFRKRLGDFGASIAEGVFQECIISMAGRSSAEILVGFQGDQRKANGRVQVRLNRIPSAEELEQAGGLEFETFMPAFARNTIPGKHMVAAALDLGGSIDLEGYWVDVGPKNNWLSIIGPLN</sequence>
<keyword evidence="2" id="KW-1185">Reference proteome</keyword>
<protein>
    <submittedName>
        <fullName evidence="1">Uncharacterized protein</fullName>
    </submittedName>
</protein>
<evidence type="ECO:0000313" key="2">
    <source>
        <dbReference type="Proteomes" id="UP000252680"/>
    </source>
</evidence>
<gene>
    <name evidence="1" type="ORF">NJLHNGOC_14145</name>
</gene>
<dbReference type="Proteomes" id="UP000252680">
    <property type="component" value="Unassembled WGS sequence"/>
</dbReference>
<dbReference type="AlphaFoldDB" id="A0A365YQX3"/>
<name>A0A365YQX3_9PROT</name>